<keyword evidence="4" id="KW-1185">Reference proteome</keyword>
<dbReference type="SUPFAM" id="SSF57756">
    <property type="entry name" value="Retrovirus zinc finger-like domains"/>
    <property type="match status" value="1"/>
</dbReference>
<dbReference type="Pfam" id="PF03732">
    <property type="entry name" value="Retrotrans_gag"/>
    <property type="match status" value="1"/>
</dbReference>
<dbReference type="GO" id="GO:0008270">
    <property type="term" value="F:zinc ion binding"/>
    <property type="evidence" value="ECO:0007669"/>
    <property type="project" value="UniProtKB-KW"/>
</dbReference>
<dbReference type="InterPro" id="IPR001878">
    <property type="entry name" value="Znf_CCHC"/>
</dbReference>
<name>A0A9Q0QZS2_9MAGN</name>
<dbReference type="OrthoDB" id="2272416at2759"/>
<evidence type="ECO:0000313" key="4">
    <source>
        <dbReference type="Proteomes" id="UP001141806"/>
    </source>
</evidence>
<keyword evidence="1" id="KW-0862">Zinc</keyword>
<proteinExistence type="predicted"/>
<sequence>MEEFARFLEQRRREDRAALEIPIRAKPLGAQRPSVFQGTALDPIQAAEWISKMEDIFEVMDISEEHKVICAAQVCKGEVHTWWKATKHILGANGHKPIWSEFTKAFEQKYFPPCYKRMKQIEFLNLRQGTMTLQEYVMKFSECARFVDEYGDTEAKKARQFEEGLREDIRILVKTFQLPTYAEVLEKAQIIECDKWKEGAATRIFWAKGLWRKGFDICYDKPQCRKCHKRHLGDCRIGINVCYRCGEKGHMAKDCNAPPKDTAGQ</sequence>
<feature type="domain" description="CCHC-type" evidence="2">
    <location>
        <begin position="242"/>
        <end position="255"/>
    </location>
</feature>
<dbReference type="InterPro" id="IPR005162">
    <property type="entry name" value="Retrotrans_gag_dom"/>
</dbReference>
<protein>
    <recommendedName>
        <fullName evidence="2">CCHC-type domain-containing protein</fullName>
    </recommendedName>
</protein>
<evidence type="ECO:0000259" key="2">
    <source>
        <dbReference type="PROSITE" id="PS50158"/>
    </source>
</evidence>
<evidence type="ECO:0000313" key="3">
    <source>
        <dbReference type="EMBL" id="KAJ4977655.1"/>
    </source>
</evidence>
<comment type="caution">
    <text evidence="3">The sequence shown here is derived from an EMBL/GenBank/DDBJ whole genome shotgun (WGS) entry which is preliminary data.</text>
</comment>
<accession>A0A9Q0QZS2</accession>
<dbReference type="PROSITE" id="PS50158">
    <property type="entry name" value="ZF_CCHC"/>
    <property type="match status" value="1"/>
</dbReference>
<dbReference type="AlphaFoldDB" id="A0A9Q0QZS2"/>
<dbReference type="GO" id="GO:0003676">
    <property type="term" value="F:nucleic acid binding"/>
    <property type="evidence" value="ECO:0007669"/>
    <property type="project" value="InterPro"/>
</dbReference>
<dbReference type="Pfam" id="PF00098">
    <property type="entry name" value="zf-CCHC"/>
    <property type="match status" value="1"/>
</dbReference>
<dbReference type="PANTHER" id="PTHR34482">
    <property type="entry name" value="DNA DAMAGE-INDUCIBLE PROTEIN 1-LIKE"/>
    <property type="match status" value="1"/>
</dbReference>
<evidence type="ECO:0000256" key="1">
    <source>
        <dbReference type="PROSITE-ProRule" id="PRU00047"/>
    </source>
</evidence>
<organism evidence="3 4">
    <name type="scientific">Protea cynaroides</name>
    <dbReference type="NCBI Taxonomy" id="273540"/>
    <lineage>
        <taxon>Eukaryota</taxon>
        <taxon>Viridiplantae</taxon>
        <taxon>Streptophyta</taxon>
        <taxon>Embryophyta</taxon>
        <taxon>Tracheophyta</taxon>
        <taxon>Spermatophyta</taxon>
        <taxon>Magnoliopsida</taxon>
        <taxon>Proteales</taxon>
        <taxon>Proteaceae</taxon>
        <taxon>Protea</taxon>
    </lineage>
</organism>
<keyword evidence="1" id="KW-0479">Metal-binding</keyword>
<keyword evidence="1" id="KW-0863">Zinc-finger</keyword>
<dbReference type="EMBL" id="JAMYWD010000002">
    <property type="protein sequence ID" value="KAJ4977655.1"/>
    <property type="molecule type" value="Genomic_DNA"/>
</dbReference>
<reference evidence="3" key="1">
    <citation type="journal article" date="2023" name="Plant J.">
        <title>The genome of the king protea, Protea cynaroides.</title>
        <authorList>
            <person name="Chang J."/>
            <person name="Duong T.A."/>
            <person name="Schoeman C."/>
            <person name="Ma X."/>
            <person name="Roodt D."/>
            <person name="Barker N."/>
            <person name="Li Z."/>
            <person name="Van de Peer Y."/>
            <person name="Mizrachi E."/>
        </authorList>
    </citation>
    <scope>NUCLEOTIDE SEQUENCE</scope>
    <source>
        <tissue evidence="3">Young leaves</tissue>
    </source>
</reference>
<dbReference type="Gene3D" id="4.10.60.10">
    <property type="entry name" value="Zinc finger, CCHC-type"/>
    <property type="match status" value="1"/>
</dbReference>
<dbReference type="Proteomes" id="UP001141806">
    <property type="component" value="Unassembled WGS sequence"/>
</dbReference>
<gene>
    <name evidence="3" type="ORF">NE237_008435</name>
</gene>
<dbReference type="SMART" id="SM00343">
    <property type="entry name" value="ZnF_C2HC"/>
    <property type="match status" value="1"/>
</dbReference>
<dbReference type="InterPro" id="IPR036875">
    <property type="entry name" value="Znf_CCHC_sf"/>
</dbReference>